<evidence type="ECO:0000256" key="1">
    <source>
        <dbReference type="SAM" id="SignalP"/>
    </source>
</evidence>
<name>A0ABQ1N5H8_9BACT</name>
<dbReference type="EMBL" id="BMEC01000020">
    <property type="protein sequence ID" value="GGC54684.1"/>
    <property type="molecule type" value="Genomic_DNA"/>
</dbReference>
<keyword evidence="1" id="KW-0732">Signal</keyword>
<dbReference type="Pfam" id="PF13899">
    <property type="entry name" value="Thioredoxin_7"/>
    <property type="match status" value="1"/>
</dbReference>
<organism evidence="2 3">
    <name type="scientific">Marivirga lumbricoides</name>
    <dbReference type="NCBI Taxonomy" id="1046115"/>
    <lineage>
        <taxon>Bacteria</taxon>
        <taxon>Pseudomonadati</taxon>
        <taxon>Bacteroidota</taxon>
        <taxon>Cytophagia</taxon>
        <taxon>Cytophagales</taxon>
        <taxon>Marivirgaceae</taxon>
        <taxon>Marivirga</taxon>
    </lineage>
</organism>
<accession>A0ABQ1N5H8</accession>
<dbReference type="SUPFAM" id="SSF52833">
    <property type="entry name" value="Thioredoxin-like"/>
    <property type="match status" value="1"/>
</dbReference>
<gene>
    <name evidence="2" type="ORF">GCM10011506_45410</name>
</gene>
<evidence type="ECO:0000313" key="2">
    <source>
        <dbReference type="EMBL" id="GGC54684.1"/>
    </source>
</evidence>
<feature type="signal peptide" evidence="1">
    <location>
        <begin position="1"/>
        <end position="20"/>
    </location>
</feature>
<dbReference type="InterPro" id="IPR036249">
    <property type="entry name" value="Thioredoxin-like_sf"/>
</dbReference>
<protein>
    <recommendedName>
        <fullName evidence="4">Thioredoxin</fullName>
    </recommendedName>
</protein>
<comment type="caution">
    <text evidence="2">The sequence shown here is derived from an EMBL/GenBank/DDBJ whole genome shotgun (WGS) entry which is preliminary data.</text>
</comment>
<sequence>MKYLVIIIFCILSTCFTTQAQSVNWTSFEHLGDSLRTERKPLLIFIHTDWCKYCEMQENLTFEDNPLAAILNKDYYCLKINAESKDNINFLGRIYKFNVSGGYHQLAEMLGKNEEGLIFPATIIINKDLQVVNRLQGFQKAKKLIEITQNK</sequence>
<evidence type="ECO:0008006" key="4">
    <source>
        <dbReference type="Google" id="ProtNLM"/>
    </source>
</evidence>
<dbReference type="Proteomes" id="UP000636010">
    <property type="component" value="Unassembled WGS sequence"/>
</dbReference>
<evidence type="ECO:0000313" key="3">
    <source>
        <dbReference type="Proteomes" id="UP000636010"/>
    </source>
</evidence>
<dbReference type="RefSeq" id="WP_188467645.1">
    <property type="nucleotide sequence ID" value="NZ_BAABHU010000020.1"/>
</dbReference>
<keyword evidence="3" id="KW-1185">Reference proteome</keyword>
<dbReference type="Gene3D" id="3.40.30.10">
    <property type="entry name" value="Glutaredoxin"/>
    <property type="match status" value="1"/>
</dbReference>
<feature type="chain" id="PRO_5046100849" description="Thioredoxin" evidence="1">
    <location>
        <begin position="21"/>
        <end position="151"/>
    </location>
</feature>
<reference evidence="3" key="1">
    <citation type="journal article" date="2019" name="Int. J. Syst. Evol. Microbiol.">
        <title>The Global Catalogue of Microorganisms (GCM) 10K type strain sequencing project: providing services to taxonomists for standard genome sequencing and annotation.</title>
        <authorList>
            <consortium name="The Broad Institute Genomics Platform"/>
            <consortium name="The Broad Institute Genome Sequencing Center for Infectious Disease"/>
            <person name="Wu L."/>
            <person name="Ma J."/>
        </authorList>
    </citation>
    <scope>NUCLEOTIDE SEQUENCE [LARGE SCALE GENOMIC DNA]</scope>
    <source>
        <strain evidence="3">CGMCC 1.10832</strain>
    </source>
</reference>
<proteinExistence type="predicted"/>